<name>A0A0A9FWY6_ARUDO</name>
<accession>A0A0A9FWY6</accession>
<reference evidence="1" key="2">
    <citation type="journal article" date="2015" name="Data Brief">
        <title>Shoot transcriptome of the giant reed, Arundo donax.</title>
        <authorList>
            <person name="Barrero R.A."/>
            <person name="Guerrero F.D."/>
            <person name="Moolhuijzen P."/>
            <person name="Goolsby J.A."/>
            <person name="Tidwell J."/>
            <person name="Bellgard S.E."/>
            <person name="Bellgard M.I."/>
        </authorList>
    </citation>
    <scope>NUCLEOTIDE SEQUENCE</scope>
    <source>
        <tissue evidence="1">Shoot tissue taken approximately 20 cm above the soil surface</tissue>
    </source>
</reference>
<dbReference type="AlphaFoldDB" id="A0A0A9FWY6"/>
<sequence length="48" mass="5743">MVEAILQKERHLYMTARTIPIFASSAFPQHFTKLIHQENYQQCENHKL</sequence>
<evidence type="ECO:0000313" key="1">
    <source>
        <dbReference type="EMBL" id="JAE17355.1"/>
    </source>
</evidence>
<reference evidence="1" key="1">
    <citation type="submission" date="2014-09" db="EMBL/GenBank/DDBJ databases">
        <authorList>
            <person name="Magalhaes I.L.F."/>
            <person name="Oliveira U."/>
            <person name="Santos F.R."/>
            <person name="Vidigal T.H.D.A."/>
            <person name="Brescovit A.D."/>
            <person name="Santos A.J."/>
        </authorList>
    </citation>
    <scope>NUCLEOTIDE SEQUENCE</scope>
    <source>
        <tissue evidence="1">Shoot tissue taken approximately 20 cm above the soil surface</tissue>
    </source>
</reference>
<dbReference type="EMBL" id="GBRH01180541">
    <property type="protein sequence ID" value="JAE17355.1"/>
    <property type="molecule type" value="Transcribed_RNA"/>
</dbReference>
<protein>
    <submittedName>
        <fullName evidence="1">Uncharacterized protein</fullName>
    </submittedName>
</protein>
<proteinExistence type="predicted"/>
<organism evidence="1">
    <name type="scientific">Arundo donax</name>
    <name type="common">Giant reed</name>
    <name type="synonym">Donax arundinaceus</name>
    <dbReference type="NCBI Taxonomy" id="35708"/>
    <lineage>
        <taxon>Eukaryota</taxon>
        <taxon>Viridiplantae</taxon>
        <taxon>Streptophyta</taxon>
        <taxon>Embryophyta</taxon>
        <taxon>Tracheophyta</taxon>
        <taxon>Spermatophyta</taxon>
        <taxon>Magnoliopsida</taxon>
        <taxon>Liliopsida</taxon>
        <taxon>Poales</taxon>
        <taxon>Poaceae</taxon>
        <taxon>PACMAD clade</taxon>
        <taxon>Arundinoideae</taxon>
        <taxon>Arundineae</taxon>
        <taxon>Arundo</taxon>
    </lineage>
</organism>